<comment type="subcellular location">
    <subcellularLocation>
        <location evidence="1">Secreted</location>
    </subcellularLocation>
</comment>
<dbReference type="RefSeq" id="WP_210644282.1">
    <property type="nucleotide sequence ID" value="NZ_JAGFBU010000001.1"/>
</dbReference>
<dbReference type="PROSITE" id="PS51677">
    <property type="entry name" value="NODB"/>
    <property type="match status" value="1"/>
</dbReference>
<dbReference type="SUPFAM" id="SSF88713">
    <property type="entry name" value="Glycoside hydrolase/deacetylase"/>
    <property type="match status" value="1"/>
</dbReference>
<sequence>MLIIINYHYIRKDFTSKFRSIFGVTPDLFEQQLISLKSQGDYISANDLIINSDKILNSKNKYFFVTFDDGLKEQYKFALPILEKLRIPAMFFANSRNFQDKKVSTVHKIHLLRSIISTKDFTKILNNQGQSFLLSKSDLIKAKSTYVYDNPEDASLKYLLNFKINFSLQEKLIKNIFNIYFDECEILNNLYMSENEIVDLSKRNFLGSHTHNHYPIGLLSQTEIEFELKNSKLFFEKITQSTISMVSYPYGTPDACNAEVANNAKSVGYKFGFTTTRGSNNKNNNKLLLNRYDCNDLSDVNIISEEL</sequence>
<dbReference type="InterPro" id="IPR002509">
    <property type="entry name" value="NODB_dom"/>
</dbReference>
<keyword evidence="5" id="KW-1185">Reference proteome</keyword>
<dbReference type="PANTHER" id="PTHR34216">
    <property type="match status" value="1"/>
</dbReference>
<feature type="domain" description="NodB homology" evidence="3">
    <location>
        <begin position="61"/>
        <end position="307"/>
    </location>
</feature>
<evidence type="ECO:0000256" key="2">
    <source>
        <dbReference type="ARBA" id="ARBA00022729"/>
    </source>
</evidence>
<reference evidence="4 5" key="1">
    <citation type="submission" date="2021-03" db="EMBL/GenBank/DDBJ databases">
        <title>Flavobacterium Flabelliformis Sp. Nov. And Flavobacterium Geliluteum Sp. Nov., Two Novel Multidrug Resistant Psychrophilic Species Isolated From Antarctica.</title>
        <authorList>
            <person name="Kralova S."/>
            <person name="Busse H.J."/>
            <person name="Bezdicek M."/>
            <person name="Nykrynova M."/>
            <person name="Kroupova E."/>
            <person name="Krsek D."/>
            <person name="Sedlacek I."/>
        </authorList>
    </citation>
    <scope>NUCLEOTIDE SEQUENCE [LARGE SCALE GENOMIC DNA]</scope>
    <source>
        <strain evidence="4 5">P4023</strain>
    </source>
</reference>
<dbReference type="InterPro" id="IPR011330">
    <property type="entry name" value="Glyco_hydro/deAcase_b/a-brl"/>
</dbReference>
<evidence type="ECO:0000313" key="4">
    <source>
        <dbReference type="EMBL" id="MBP4140508.1"/>
    </source>
</evidence>
<keyword evidence="2" id="KW-0732">Signal</keyword>
<evidence type="ECO:0000256" key="1">
    <source>
        <dbReference type="ARBA" id="ARBA00004613"/>
    </source>
</evidence>
<comment type="caution">
    <text evidence="4">The sequence shown here is derived from an EMBL/GenBank/DDBJ whole genome shotgun (WGS) entry which is preliminary data.</text>
</comment>
<name>A0ABS5CPH2_9FLAO</name>
<evidence type="ECO:0000259" key="3">
    <source>
        <dbReference type="PROSITE" id="PS51677"/>
    </source>
</evidence>
<organism evidence="4 5">
    <name type="scientific">Flavobacterium flabelliforme</name>
    <dbReference type="NCBI Taxonomy" id="2816119"/>
    <lineage>
        <taxon>Bacteria</taxon>
        <taxon>Pseudomonadati</taxon>
        <taxon>Bacteroidota</taxon>
        <taxon>Flavobacteriia</taxon>
        <taxon>Flavobacteriales</taxon>
        <taxon>Flavobacteriaceae</taxon>
        <taxon>Flavobacterium</taxon>
    </lineage>
</organism>
<protein>
    <submittedName>
        <fullName evidence="4">Polysaccharide deacetylase family protein</fullName>
    </submittedName>
</protein>
<dbReference type="PANTHER" id="PTHR34216:SF3">
    <property type="entry name" value="POLY-BETA-1,6-N-ACETYL-D-GLUCOSAMINE N-DEACETYLASE"/>
    <property type="match status" value="1"/>
</dbReference>
<dbReference type="EMBL" id="JAGFBU010000001">
    <property type="protein sequence ID" value="MBP4140508.1"/>
    <property type="molecule type" value="Genomic_DNA"/>
</dbReference>
<proteinExistence type="predicted"/>
<dbReference type="Pfam" id="PF01522">
    <property type="entry name" value="Polysacc_deac_1"/>
    <property type="match status" value="2"/>
</dbReference>
<evidence type="ECO:0000313" key="5">
    <source>
        <dbReference type="Proteomes" id="UP000674217"/>
    </source>
</evidence>
<accession>A0ABS5CPH2</accession>
<dbReference type="Gene3D" id="3.20.20.370">
    <property type="entry name" value="Glycoside hydrolase/deacetylase"/>
    <property type="match status" value="1"/>
</dbReference>
<dbReference type="InterPro" id="IPR051398">
    <property type="entry name" value="Polysacch_Deacetylase"/>
</dbReference>
<dbReference type="Proteomes" id="UP000674217">
    <property type="component" value="Unassembled WGS sequence"/>
</dbReference>
<gene>
    <name evidence="4" type="ORF">J3S90_01680</name>
</gene>